<feature type="transmembrane region" description="Helical" evidence="1">
    <location>
        <begin position="38"/>
        <end position="65"/>
    </location>
</feature>
<evidence type="ECO:0008006" key="4">
    <source>
        <dbReference type="Google" id="ProtNLM"/>
    </source>
</evidence>
<evidence type="ECO:0000313" key="2">
    <source>
        <dbReference type="EMBL" id="OBY53439.1"/>
    </source>
</evidence>
<keyword evidence="1" id="KW-1133">Transmembrane helix</keyword>
<dbReference type="EMBL" id="MAQD01000001">
    <property type="protein sequence ID" value="OBY53439.1"/>
    <property type="molecule type" value="Genomic_DNA"/>
</dbReference>
<name>A0AB36EI87_HAEPA</name>
<sequence>MALINCPECNNQVSNQALKCPSCGKQLRKPKRTFMGKVFKCLFILFNVLMAIWLIGGVASSAYVINNTISNTERAGTLLGTGLGASIILTLWVIGDVILGLFVLLTRPKA</sequence>
<evidence type="ECO:0000313" key="3">
    <source>
        <dbReference type="Proteomes" id="UP000092740"/>
    </source>
</evidence>
<protein>
    <recommendedName>
        <fullName evidence="4">Zinc ribbon domain-containing protein</fullName>
    </recommendedName>
</protein>
<evidence type="ECO:0000256" key="1">
    <source>
        <dbReference type="SAM" id="Phobius"/>
    </source>
</evidence>
<organism evidence="2 3">
    <name type="scientific">Haemophilus parainfluenzae</name>
    <dbReference type="NCBI Taxonomy" id="729"/>
    <lineage>
        <taxon>Bacteria</taxon>
        <taxon>Pseudomonadati</taxon>
        <taxon>Pseudomonadota</taxon>
        <taxon>Gammaproteobacteria</taxon>
        <taxon>Pasteurellales</taxon>
        <taxon>Pasteurellaceae</taxon>
        <taxon>Haemophilus</taxon>
    </lineage>
</organism>
<proteinExistence type="predicted"/>
<comment type="caution">
    <text evidence="2">The sequence shown here is derived from an EMBL/GenBank/DDBJ whole genome shotgun (WGS) entry which is preliminary data.</text>
</comment>
<gene>
    <name evidence="2" type="ORF">BBB48_01475</name>
</gene>
<reference evidence="2 3" key="1">
    <citation type="submission" date="2016-06" db="EMBL/GenBank/DDBJ databases">
        <title>Simultaneous identification of Haemophilus influenzae and Haemophilus haemolyticus using TaqMan real-time PCR.</title>
        <authorList>
            <person name="Price E.P."/>
            <person name="Sarovich D.S."/>
            <person name="Harris T."/>
            <person name="Spargo J.C."/>
            <person name="Nosworthy E."/>
            <person name="Beissbarth J."/>
            <person name="Smith-Vaughan H.C."/>
        </authorList>
    </citation>
    <scope>NUCLEOTIDE SEQUENCE [LARGE SCALE GENOMIC DNA]</scope>
    <source>
        <strain evidence="2 3">ATCC 9796</strain>
    </source>
</reference>
<keyword evidence="1" id="KW-0472">Membrane</keyword>
<dbReference type="Proteomes" id="UP000092740">
    <property type="component" value="Unassembled WGS sequence"/>
</dbReference>
<keyword evidence="1" id="KW-0812">Transmembrane</keyword>
<feature type="transmembrane region" description="Helical" evidence="1">
    <location>
        <begin position="85"/>
        <end position="105"/>
    </location>
</feature>
<dbReference type="RefSeq" id="WP_065243169.1">
    <property type="nucleotide sequence ID" value="NZ_CP063110.1"/>
</dbReference>
<dbReference type="AlphaFoldDB" id="A0AB36EI87"/>
<accession>A0AB36EI87</accession>